<protein>
    <submittedName>
        <fullName evidence="2">Uncharacterized protein</fullName>
    </submittedName>
</protein>
<feature type="region of interest" description="Disordered" evidence="1">
    <location>
        <begin position="38"/>
        <end position="59"/>
    </location>
</feature>
<accession>A0ABS4GRK3</accession>
<evidence type="ECO:0000256" key="1">
    <source>
        <dbReference type="SAM" id="MobiDB-lite"/>
    </source>
</evidence>
<proteinExistence type="predicted"/>
<evidence type="ECO:0000313" key="3">
    <source>
        <dbReference type="Proteomes" id="UP001519343"/>
    </source>
</evidence>
<feature type="compositionally biased region" description="Basic residues" evidence="1">
    <location>
        <begin position="38"/>
        <end position="50"/>
    </location>
</feature>
<gene>
    <name evidence="2" type="ORF">J2Z37_002917</name>
</gene>
<reference evidence="2 3" key="1">
    <citation type="submission" date="2021-03" db="EMBL/GenBank/DDBJ databases">
        <title>Genomic Encyclopedia of Type Strains, Phase IV (KMG-IV): sequencing the most valuable type-strain genomes for metagenomic binning, comparative biology and taxonomic classification.</title>
        <authorList>
            <person name="Goeker M."/>
        </authorList>
    </citation>
    <scope>NUCLEOTIDE SEQUENCE [LARGE SCALE GENOMIC DNA]</scope>
    <source>
        <strain evidence="2 3">DSM 24738</strain>
    </source>
</reference>
<evidence type="ECO:0000313" key="2">
    <source>
        <dbReference type="EMBL" id="MBP1932906.1"/>
    </source>
</evidence>
<organism evidence="2 3">
    <name type="scientific">Ammoniphilus resinae</name>
    <dbReference type="NCBI Taxonomy" id="861532"/>
    <lineage>
        <taxon>Bacteria</taxon>
        <taxon>Bacillati</taxon>
        <taxon>Bacillota</taxon>
        <taxon>Bacilli</taxon>
        <taxon>Bacillales</taxon>
        <taxon>Paenibacillaceae</taxon>
        <taxon>Aneurinibacillus group</taxon>
        <taxon>Ammoniphilus</taxon>
    </lineage>
</organism>
<sequence>MWFVNVREELLLKPQRPVATPPSGTTVTSQIAVGQKCKSQKFAHPVHHRTQTTGEGETQ</sequence>
<comment type="caution">
    <text evidence="2">The sequence shown here is derived from an EMBL/GenBank/DDBJ whole genome shotgun (WGS) entry which is preliminary data.</text>
</comment>
<dbReference type="EMBL" id="JAGGKT010000008">
    <property type="protein sequence ID" value="MBP1932906.1"/>
    <property type="molecule type" value="Genomic_DNA"/>
</dbReference>
<dbReference type="RefSeq" id="WP_209810934.1">
    <property type="nucleotide sequence ID" value="NZ_JAGGKT010000008.1"/>
</dbReference>
<name>A0ABS4GRK3_9BACL</name>
<keyword evidence="3" id="KW-1185">Reference proteome</keyword>
<dbReference type="Proteomes" id="UP001519343">
    <property type="component" value="Unassembled WGS sequence"/>
</dbReference>